<dbReference type="EMBL" id="CAJOBG010074622">
    <property type="protein sequence ID" value="CAF4608338.1"/>
    <property type="molecule type" value="Genomic_DNA"/>
</dbReference>
<dbReference type="EMBL" id="CAJOBG010074312">
    <property type="protein sequence ID" value="CAF4607357.1"/>
    <property type="molecule type" value="Genomic_DNA"/>
</dbReference>
<sequence>RAEVVINRANEPIAQPVSNTSLQHVQAYPTSSIDTSANETIDHYHHQSNNDV</sequence>
<dbReference type="AlphaFoldDB" id="A0A821CBE1"/>
<evidence type="ECO:0000313" key="4">
    <source>
        <dbReference type="Proteomes" id="UP000663866"/>
    </source>
</evidence>
<protein>
    <submittedName>
        <fullName evidence="2">Uncharacterized protein</fullName>
    </submittedName>
</protein>
<keyword evidence="4" id="KW-1185">Reference proteome</keyword>
<evidence type="ECO:0000256" key="1">
    <source>
        <dbReference type="SAM" id="MobiDB-lite"/>
    </source>
</evidence>
<proteinExistence type="predicted"/>
<comment type="caution">
    <text evidence="2">The sequence shown here is derived from an EMBL/GenBank/DDBJ whole genome shotgun (WGS) entry which is preliminary data.</text>
</comment>
<accession>A0A821CBE1</accession>
<name>A0A821CBE1_9BILA</name>
<gene>
    <name evidence="2" type="ORF">OVN521_LOCUS45411</name>
    <name evidence="3" type="ORF">OVN521_LOCUS45448</name>
</gene>
<reference evidence="2" key="1">
    <citation type="submission" date="2021-02" db="EMBL/GenBank/DDBJ databases">
        <authorList>
            <person name="Nowell W R."/>
        </authorList>
    </citation>
    <scope>NUCLEOTIDE SEQUENCE</scope>
</reference>
<evidence type="ECO:0000313" key="3">
    <source>
        <dbReference type="EMBL" id="CAF4608338.1"/>
    </source>
</evidence>
<evidence type="ECO:0000313" key="2">
    <source>
        <dbReference type="EMBL" id="CAF4607357.1"/>
    </source>
</evidence>
<dbReference type="Proteomes" id="UP000663866">
    <property type="component" value="Unassembled WGS sequence"/>
</dbReference>
<feature type="region of interest" description="Disordered" evidence="1">
    <location>
        <begin position="31"/>
        <end position="52"/>
    </location>
</feature>
<organism evidence="2 4">
    <name type="scientific">Rotaria magnacalcarata</name>
    <dbReference type="NCBI Taxonomy" id="392030"/>
    <lineage>
        <taxon>Eukaryota</taxon>
        <taxon>Metazoa</taxon>
        <taxon>Spiralia</taxon>
        <taxon>Gnathifera</taxon>
        <taxon>Rotifera</taxon>
        <taxon>Eurotatoria</taxon>
        <taxon>Bdelloidea</taxon>
        <taxon>Philodinida</taxon>
        <taxon>Philodinidae</taxon>
        <taxon>Rotaria</taxon>
    </lineage>
</organism>
<feature type="non-terminal residue" evidence="2">
    <location>
        <position position="1"/>
    </location>
</feature>